<comment type="caution">
    <text evidence="2">The sequence shown here is derived from an EMBL/GenBank/DDBJ whole genome shotgun (WGS) entry which is preliminary data.</text>
</comment>
<name>A0A135UCN8_9PEZI</name>
<dbReference type="EMBL" id="JFFI01001583">
    <property type="protein sequence ID" value="KXH58135.1"/>
    <property type="molecule type" value="Genomic_DNA"/>
</dbReference>
<protein>
    <submittedName>
        <fullName evidence="2">Uncharacterized protein</fullName>
    </submittedName>
</protein>
<sequence>MSRMGKSLWSEATRQNLSAGTRTLAKNRSPGEDGRHGLQGRVGNKLLSWGVATDKWKEHCVCHERSTSKFQSTHNLPWTRLAGRTTVLRCFQAYKQKLFDLTNPIATLSSRHPLVQYTTPGLTSQPRSCQYRTQQPVGFSPSHTHGNCHGCDMSACDLARRISLRSWVLSHGIGGRQVHVDPTGNQHLPGGLAPARSTG</sequence>
<dbReference type="OrthoDB" id="10346186at2759"/>
<evidence type="ECO:0000256" key="1">
    <source>
        <dbReference type="SAM" id="MobiDB-lite"/>
    </source>
</evidence>
<accession>A0A135UCN8</accession>
<evidence type="ECO:0000313" key="3">
    <source>
        <dbReference type="Proteomes" id="UP000070121"/>
    </source>
</evidence>
<gene>
    <name evidence="2" type="ORF">CSAL01_10616</name>
</gene>
<feature type="region of interest" description="Disordered" evidence="1">
    <location>
        <begin position="19"/>
        <end position="40"/>
    </location>
</feature>
<proteinExistence type="predicted"/>
<dbReference type="Proteomes" id="UP000070121">
    <property type="component" value="Unassembled WGS sequence"/>
</dbReference>
<evidence type="ECO:0000313" key="2">
    <source>
        <dbReference type="EMBL" id="KXH58135.1"/>
    </source>
</evidence>
<reference evidence="2 3" key="1">
    <citation type="submission" date="2014-02" db="EMBL/GenBank/DDBJ databases">
        <title>The genome sequence of Colletotrichum salicis CBS 607.94.</title>
        <authorList>
            <person name="Baroncelli R."/>
            <person name="Thon M.R."/>
        </authorList>
    </citation>
    <scope>NUCLEOTIDE SEQUENCE [LARGE SCALE GENOMIC DNA]</scope>
    <source>
        <strain evidence="2 3">CBS 607.94</strain>
    </source>
</reference>
<feature type="region of interest" description="Disordered" evidence="1">
    <location>
        <begin position="178"/>
        <end position="199"/>
    </location>
</feature>
<dbReference type="AlphaFoldDB" id="A0A135UCN8"/>
<keyword evidence="3" id="KW-1185">Reference proteome</keyword>
<organism evidence="2 3">
    <name type="scientific">Colletotrichum salicis</name>
    <dbReference type="NCBI Taxonomy" id="1209931"/>
    <lineage>
        <taxon>Eukaryota</taxon>
        <taxon>Fungi</taxon>
        <taxon>Dikarya</taxon>
        <taxon>Ascomycota</taxon>
        <taxon>Pezizomycotina</taxon>
        <taxon>Sordariomycetes</taxon>
        <taxon>Hypocreomycetidae</taxon>
        <taxon>Glomerellales</taxon>
        <taxon>Glomerellaceae</taxon>
        <taxon>Colletotrichum</taxon>
        <taxon>Colletotrichum acutatum species complex</taxon>
    </lineage>
</organism>